<sequence>MSEQTLTEQIPGYAPPVKTCPNCPYCPEGWVVGPNGHHETNGGGTTTTGHHETNGGPVA</sequence>
<evidence type="ECO:0000313" key="3">
    <source>
        <dbReference type="Proteomes" id="UP000316639"/>
    </source>
</evidence>
<dbReference type="EMBL" id="VOBR01000014">
    <property type="protein sequence ID" value="TWP50103.1"/>
    <property type="molecule type" value="Genomic_DNA"/>
</dbReference>
<accession>A0A563ER28</accession>
<gene>
    <name evidence="2" type="ORF">FKR81_23070</name>
</gene>
<feature type="region of interest" description="Disordered" evidence="1">
    <location>
        <begin position="36"/>
        <end position="59"/>
    </location>
</feature>
<dbReference type="AlphaFoldDB" id="A0A563ER28"/>
<keyword evidence="3" id="KW-1185">Reference proteome</keyword>
<name>A0A563ER28_9PSEU</name>
<protein>
    <submittedName>
        <fullName evidence="2">Uncharacterized protein</fullName>
    </submittedName>
</protein>
<evidence type="ECO:0000313" key="2">
    <source>
        <dbReference type="EMBL" id="TWP50103.1"/>
    </source>
</evidence>
<proteinExistence type="predicted"/>
<evidence type="ECO:0000256" key="1">
    <source>
        <dbReference type="SAM" id="MobiDB-lite"/>
    </source>
</evidence>
<dbReference type="Proteomes" id="UP000316639">
    <property type="component" value="Unassembled WGS sequence"/>
</dbReference>
<organism evidence="2 3">
    <name type="scientific">Lentzea tibetensis</name>
    <dbReference type="NCBI Taxonomy" id="2591470"/>
    <lineage>
        <taxon>Bacteria</taxon>
        <taxon>Bacillati</taxon>
        <taxon>Actinomycetota</taxon>
        <taxon>Actinomycetes</taxon>
        <taxon>Pseudonocardiales</taxon>
        <taxon>Pseudonocardiaceae</taxon>
        <taxon>Lentzea</taxon>
    </lineage>
</organism>
<reference evidence="2 3" key="1">
    <citation type="submission" date="2019-07" db="EMBL/GenBank/DDBJ databases">
        <title>Lentzea xizangensis sp. nov., isolated from Qinghai-Tibetan Plateau Soils.</title>
        <authorList>
            <person name="Huang J."/>
        </authorList>
    </citation>
    <scope>NUCLEOTIDE SEQUENCE [LARGE SCALE GENOMIC DNA]</scope>
    <source>
        <strain evidence="2 3">FXJ1.1311</strain>
    </source>
</reference>
<comment type="caution">
    <text evidence="2">The sequence shown here is derived from an EMBL/GenBank/DDBJ whole genome shotgun (WGS) entry which is preliminary data.</text>
</comment>
<dbReference type="RefSeq" id="WP_146354228.1">
    <property type="nucleotide sequence ID" value="NZ_VOBR01000014.1"/>
</dbReference>